<dbReference type="AlphaFoldDB" id="A0A1L7WN03"/>
<feature type="region of interest" description="Disordered" evidence="1">
    <location>
        <begin position="20"/>
        <end position="56"/>
    </location>
</feature>
<dbReference type="Proteomes" id="UP000184330">
    <property type="component" value="Unassembled WGS sequence"/>
</dbReference>
<proteinExistence type="predicted"/>
<dbReference type="PANTHER" id="PTHR42100">
    <property type="entry name" value="OXIDOREDUCTASE 178 KDA SUBUNIT, PUTATIVE (AFU_ORTHOLOGUE AFUA_8G04320)-RELATED"/>
    <property type="match status" value="1"/>
</dbReference>
<dbReference type="EMBL" id="FJOG01000004">
    <property type="protein sequence ID" value="CZR54159.1"/>
    <property type="molecule type" value="Genomic_DNA"/>
</dbReference>
<dbReference type="STRING" id="576137.A0A1L7WN03"/>
<dbReference type="OrthoDB" id="2120038at2759"/>
<reference evidence="2 3" key="1">
    <citation type="submission" date="2016-03" db="EMBL/GenBank/DDBJ databases">
        <authorList>
            <person name="Ploux O."/>
        </authorList>
    </citation>
    <scope>NUCLEOTIDE SEQUENCE [LARGE SCALE GENOMIC DNA]</scope>
    <source>
        <strain evidence="2 3">UAMH 11012</strain>
    </source>
</reference>
<keyword evidence="2" id="KW-0830">Ubiquinone</keyword>
<dbReference type="GO" id="GO:0005739">
    <property type="term" value="C:mitochondrion"/>
    <property type="evidence" value="ECO:0007669"/>
    <property type="project" value="InterPro"/>
</dbReference>
<dbReference type="PANTHER" id="PTHR42100:SF1">
    <property type="entry name" value="OXIDOREDUCTASE 178 KDA SUBUNIT, PUTATIVE (AFU_ORTHOLOGUE AFUA_8G04320)-RELATED"/>
    <property type="match status" value="1"/>
</dbReference>
<organism evidence="2 3">
    <name type="scientific">Phialocephala subalpina</name>
    <dbReference type="NCBI Taxonomy" id="576137"/>
    <lineage>
        <taxon>Eukaryota</taxon>
        <taxon>Fungi</taxon>
        <taxon>Dikarya</taxon>
        <taxon>Ascomycota</taxon>
        <taxon>Pezizomycotina</taxon>
        <taxon>Leotiomycetes</taxon>
        <taxon>Helotiales</taxon>
        <taxon>Mollisiaceae</taxon>
        <taxon>Phialocephala</taxon>
        <taxon>Phialocephala fortinii species complex</taxon>
    </lineage>
</organism>
<sequence length="187" mass="20625">MFQLRRKAVQGAGRLPAAGSKVTKRYSTAQHGKTGDEVHHFAGSSTEHGHHHAGPKEESLGAQFYLVLAAIPLSLGVYAFSRPGADGKLTGFSTLIDSYSEYKEKWAARNTLHTAAIEQAAFDRNLFQSSQGSMHVNLRFPEIFNTGSPYNVSAGQQPRNMDQLVAHYEKLNVDEEERKVNALVKKL</sequence>
<accession>A0A1L7WN03</accession>
<evidence type="ECO:0000313" key="3">
    <source>
        <dbReference type="Proteomes" id="UP000184330"/>
    </source>
</evidence>
<evidence type="ECO:0000313" key="2">
    <source>
        <dbReference type="EMBL" id="CZR54159.1"/>
    </source>
</evidence>
<protein>
    <submittedName>
        <fullName evidence="2">Probable NADH-ubiquinone oxidoreductase 17.8 kDa subunit</fullName>
    </submittedName>
</protein>
<keyword evidence="3" id="KW-1185">Reference proteome</keyword>
<name>A0A1L7WN03_9HELO</name>
<gene>
    <name evidence="2" type="ORF">PAC_04042</name>
</gene>
<evidence type="ECO:0000256" key="1">
    <source>
        <dbReference type="SAM" id="MobiDB-lite"/>
    </source>
</evidence>
<dbReference type="InterPro" id="IPR034444">
    <property type="entry name" value="Nuo17.8"/>
</dbReference>